<dbReference type="SUPFAM" id="SSF46689">
    <property type="entry name" value="Homeodomain-like"/>
    <property type="match status" value="1"/>
</dbReference>
<name>A0ABV6IWD6_9PROT</name>
<sequence length="120" mass="13474">MSSRGPYRRHTPQFRLQLCHEIRSGAIGRRDAARHHNLSTNLLQLWLTQYDRGELTNEEAEASVVAEYEARIAALERKVGQLTMELDIIKKVPRLRLVSDSEISSIITGPRPAPSDGGAK</sequence>
<keyword evidence="3" id="KW-1185">Reference proteome</keyword>
<gene>
    <name evidence="2" type="ORF">ACFFIC_20650</name>
</gene>
<feature type="coiled-coil region" evidence="1">
    <location>
        <begin position="58"/>
        <end position="92"/>
    </location>
</feature>
<evidence type="ECO:0000313" key="3">
    <source>
        <dbReference type="Proteomes" id="UP001589789"/>
    </source>
</evidence>
<dbReference type="Gene3D" id="1.10.10.10">
    <property type="entry name" value="Winged helix-like DNA-binding domain superfamily/Winged helix DNA-binding domain"/>
    <property type="match status" value="1"/>
</dbReference>
<dbReference type="Pfam" id="PF01527">
    <property type="entry name" value="HTH_Tnp_1"/>
    <property type="match status" value="1"/>
</dbReference>
<proteinExistence type="predicted"/>
<comment type="caution">
    <text evidence="2">The sequence shown here is derived from an EMBL/GenBank/DDBJ whole genome shotgun (WGS) entry which is preliminary data.</text>
</comment>
<reference evidence="2 3" key="1">
    <citation type="submission" date="2024-09" db="EMBL/GenBank/DDBJ databases">
        <authorList>
            <person name="Sun Q."/>
            <person name="Mori K."/>
        </authorList>
    </citation>
    <scope>NUCLEOTIDE SEQUENCE [LARGE SCALE GENOMIC DNA]</scope>
    <source>
        <strain evidence="2 3">CCM 7468</strain>
    </source>
</reference>
<dbReference type="InterPro" id="IPR009057">
    <property type="entry name" value="Homeodomain-like_sf"/>
</dbReference>
<accession>A0ABV6IWD6</accession>
<evidence type="ECO:0000313" key="2">
    <source>
        <dbReference type="EMBL" id="MFC0387933.1"/>
    </source>
</evidence>
<evidence type="ECO:0000256" key="1">
    <source>
        <dbReference type="SAM" id="Coils"/>
    </source>
</evidence>
<dbReference type="InterPro" id="IPR036388">
    <property type="entry name" value="WH-like_DNA-bd_sf"/>
</dbReference>
<organism evidence="2 3">
    <name type="scientific">Muricoccus vinaceus</name>
    <dbReference type="NCBI Taxonomy" id="424704"/>
    <lineage>
        <taxon>Bacteria</taxon>
        <taxon>Pseudomonadati</taxon>
        <taxon>Pseudomonadota</taxon>
        <taxon>Alphaproteobacteria</taxon>
        <taxon>Acetobacterales</taxon>
        <taxon>Roseomonadaceae</taxon>
        <taxon>Muricoccus</taxon>
    </lineage>
</organism>
<dbReference type="RefSeq" id="WP_377053857.1">
    <property type="nucleotide sequence ID" value="NZ_JBHLVZ010000072.1"/>
</dbReference>
<keyword evidence="1" id="KW-0175">Coiled coil</keyword>
<dbReference type="InterPro" id="IPR002514">
    <property type="entry name" value="Transposase_8"/>
</dbReference>
<dbReference type="Proteomes" id="UP001589789">
    <property type="component" value="Unassembled WGS sequence"/>
</dbReference>
<protein>
    <submittedName>
        <fullName evidence="2">Transposase</fullName>
    </submittedName>
</protein>
<dbReference type="EMBL" id="JBHLVZ010000072">
    <property type="protein sequence ID" value="MFC0387933.1"/>
    <property type="molecule type" value="Genomic_DNA"/>
</dbReference>